<gene>
    <name evidence="3" type="ORF">ISP19_08110</name>
</gene>
<keyword evidence="4" id="KW-1185">Reference proteome</keyword>
<evidence type="ECO:0000256" key="1">
    <source>
        <dbReference type="SAM" id="Coils"/>
    </source>
</evidence>
<feature type="region of interest" description="Disordered" evidence="2">
    <location>
        <begin position="120"/>
        <end position="143"/>
    </location>
</feature>
<sequence length="237" mass="25686">MTLPGDPAIYFIKSTSNASGAQALYTRAPQTGVLKQTSKQVLPDGHGGWKLDGGLPGGGQGSSRAAMSNPATRRPLLSEEQKQEAIARANSAYKTAQNELGDAKKRLNDAEQDLKMIERTHGPSGDLWSAVRPPSPGPLHHPSPQEYALHELRRPGYPIEWAALRELQIPNDPNWVTSFKPGKERAQAEDAVAKAQRQVEAAQKKVDDADQSLQEAMHAPSVAVRSSGEESVERSEK</sequence>
<evidence type="ECO:0000313" key="3">
    <source>
        <dbReference type="EMBL" id="MBM7125345.1"/>
    </source>
</evidence>
<feature type="compositionally biased region" description="Basic and acidic residues" evidence="2">
    <location>
        <begin position="227"/>
        <end position="237"/>
    </location>
</feature>
<dbReference type="Proteomes" id="UP001430149">
    <property type="component" value="Unassembled WGS sequence"/>
</dbReference>
<feature type="compositionally biased region" description="Gly residues" evidence="2">
    <location>
        <begin position="45"/>
        <end position="61"/>
    </location>
</feature>
<evidence type="ECO:0000313" key="4">
    <source>
        <dbReference type="Proteomes" id="UP001430149"/>
    </source>
</evidence>
<accession>A0ABS2K2U6</accession>
<dbReference type="EMBL" id="JADIKE010000032">
    <property type="protein sequence ID" value="MBM7125345.1"/>
    <property type="molecule type" value="Genomic_DNA"/>
</dbReference>
<reference evidence="3" key="1">
    <citation type="submission" date="2020-10" db="EMBL/GenBank/DDBJ databases">
        <title>Phylogeny of dyella-like bacteria.</title>
        <authorList>
            <person name="Fu J."/>
        </authorList>
    </citation>
    <scope>NUCLEOTIDE SEQUENCE</scope>
    <source>
        <strain evidence="3">DHOC52</strain>
    </source>
</reference>
<evidence type="ECO:0000256" key="2">
    <source>
        <dbReference type="SAM" id="MobiDB-lite"/>
    </source>
</evidence>
<feature type="region of interest" description="Disordered" evidence="2">
    <location>
        <begin position="186"/>
        <end position="237"/>
    </location>
</feature>
<name>A0ABS2K2U6_9GAMM</name>
<organism evidence="3 4">
    <name type="scientific">Dyella flava</name>
    <dbReference type="NCBI Taxonomy" id="1920170"/>
    <lineage>
        <taxon>Bacteria</taxon>
        <taxon>Pseudomonadati</taxon>
        <taxon>Pseudomonadota</taxon>
        <taxon>Gammaproteobacteria</taxon>
        <taxon>Lysobacterales</taxon>
        <taxon>Rhodanobacteraceae</taxon>
        <taxon>Dyella</taxon>
    </lineage>
</organism>
<comment type="caution">
    <text evidence="3">The sequence shown here is derived from an EMBL/GenBank/DDBJ whole genome shotgun (WGS) entry which is preliminary data.</text>
</comment>
<keyword evidence="1" id="KW-0175">Coiled coil</keyword>
<feature type="region of interest" description="Disordered" evidence="2">
    <location>
        <begin position="40"/>
        <end position="77"/>
    </location>
</feature>
<feature type="compositionally biased region" description="Polar residues" evidence="2">
    <location>
        <begin position="62"/>
        <end position="71"/>
    </location>
</feature>
<feature type="coiled-coil region" evidence="1">
    <location>
        <begin position="79"/>
        <end position="120"/>
    </location>
</feature>
<protein>
    <submittedName>
        <fullName evidence="3">Uncharacterized protein</fullName>
    </submittedName>
</protein>
<proteinExistence type="predicted"/>